<evidence type="ECO:0000256" key="5">
    <source>
        <dbReference type="SAM" id="Phobius"/>
    </source>
</evidence>
<gene>
    <name evidence="6" type="ORF">TPAB3V08_LOCUS7041</name>
</gene>
<organism evidence="6 7">
    <name type="scientific">Timema podura</name>
    <name type="common">Walking stick</name>
    <dbReference type="NCBI Taxonomy" id="61482"/>
    <lineage>
        <taxon>Eukaryota</taxon>
        <taxon>Metazoa</taxon>
        <taxon>Ecdysozoa</taxon>
        <taxon>Arthropoda</taxon>
        <taxon>Hexapoda</taxon>
        <taxon>Insecta</taxon>
        <taxon>Pterygota</taxon>
        <taxon>Neoptera</taxon>
        <taxon>Polyneoptera</taxon>
        <taxon>Phasmatodea</taxon>
        <taxon>Timematodea</taxon>
        <taxon>Timematoidea</taxon>
        <taxon>Timematidae</taxon>
        <taxon>Timema</taxon>
    </lineage>
</organism>
<evidence type="ECO:0000256" key="4">
    <source>
        <dbReference type="ARBA" id="ARBA00023136"/>
    </source>
</evidence>
<evidence type="ECO:0000256" key="1">
    <source>
        <dbReference type="ARBA" id="ARBA00004141"/>
    </source>
</evidence>
<name>A0ABN7P2F0_TIMPD</name>
<feature type="transmembrane region" description="Helical" evidence="5">
    <location>
        <begin position="142"/>
        <end position="162"/>
    </location>
</feature>
<dbReference type="Proteomes" id="UP001153148">
    <property type="component" value="Unassembled WGS sequence"/>
</dbReference>
<evidence type="ECO:0000313" key="6">
    <source>
        <dbReference type="EMBL" id="CAG2060083.1"/>
    </source>
</evidence>
<keyword evidence="4 5" id="KW-0472">Membrane</keyword>
<sequence length="323" mass="35666">MVSPLCRDTDKQTDGIAKTTFSGSKGPDNVDIEFDSVDDYNTSSLQEVTRIVACPQMMDMKDPGDEKKAGILDLFRTPNMRKTSLILYIIWFSVYLVYYGLVLNLGKIGGNVYLNTILSGVVEIPAIAISILILLKMGRRGPFCLTLMVSGAACFLTLLVPLGRNDLEFITIFLAHLYNTLDVNTGRIYMEGITISLTLLYNHLDVDTGRNYMEWITISLTPMYNHLDVVTGRSDLEWITISLAMLGKFAVSSSNAVMPVFTAELFPTVVRNLGVGSSNVSAGVALMLVPYLWNLPCNLNLFGSTKEQLILLTSRALMYVPAT</sequence>
<comment type="subcellular location">
    <subcellularLocation>
        <location evidence="1">Membrane</location>
        <topology evidence="1">Multi-pass membrane protein</topology>
    </subcellularLocation>
</comment>
<keyword evidence="3 5" id="KW-1133">Transmembrane helix</keyword>
<comment type="caution">
    <text evidence="6">The sequence shown here is derived from an EMBL/GenBank/DDBJ whole genome shotgun (WGS) entry which is preliminary data.</text>
</comment>
<evidence type="ECO:0000313" key="7">
    <source>
        <dbReference type="Proteomes" id="UP001153148"/>
    </source>
</evidence>
<feature type="non-terminal residue" evidence="6">
    <location>
        <position position="323"/>
    </location>
</feature>
<proteinExistence type="predicted"/>
<feature type="transmembrane region" description="Helical" evidence="5">
    <location>
        <begin position="85"/>
        <end position="106"/>
    </location>
</feature>
<keyword evidence="2 5" id="KW-0812">Transmembrane</keyword>
<dbReference type="Gene3D" id="1.20.1250.20">
    <property type="entry name" value="MFS general substrate transporter like domains"/>
    <property type="match status" value="1"/>
</dbReference>
<feature type="transmembrane region" description="Helical" evidence="5">
    <location>
        <begin position="112"/>
        <end position="135"/>
    </location>
</feature>
<evidence type="ECO:0000256" key="3">
    <source>
        <dbReference type="ARBA" id="ARBA00022989"/>
    </source>
</evidence>
<reference evidence="6" key="1">
    <citation type="submission" date="2021-03" db="EMBL/GenBank/DDBJ databases">
        <authorList>
            <person name="Tran Van P."/>
        </authorList>
    </citation>
    <scope>NUCLEOTIDE SEQUENCE</scope>
</reference>
<evidence type="ECO:0000256" key="2">
    <source>
        <dbReference type="ARBA" id="ARBA00022692"/>
    </source>
</evidence>
<keyword evidence="7" id="KW-1185">Reference proteome</keyword>
<dbReference type="EMBL" id="CAJPIN010011357">
    <property type="protein sequence ID" value="CAG2060083.1"/>
    <property type="molecule type" value="Genomic_DNA"/>
</dbReference>
<dbReference type="PANTHER" id="PTHR24064">
    <property type="entry name" value="SOLUTE CARRIER FAMILY 22 MEMBER"/>
    <property type="match status" value="1"/>
</dbReference>
<dbReference type="InterPro" id="IPR036259">
    <property type="entry name" value="MFS_trans_sf"/>
</dbReference>
<protein>
    <submittedName>
        <fullName evidence="6">Uncharacterized protein</fullName>
    </submittedName>
</protein>
<dbReference type="SUPFAM" id="SSF103473">
    <property type="entry name" value="MFS general substrate transporter"/>
    <property type="match status" value="1"/>
</dbReference>
<accession>A0ABN7P2F0</accession>